<keyword evidence="1" id="KW-0472">Membrane</keyword>
<dbReference type="InterPro" id="IPR054331">
    <property type="entry name" value="LiaF_TM"/>
</dbReference>
<accession>A0ABY6CWJ2</accession>
<gene>
    <name evidence="3" type="ORF">N7E81_13045</name>
</gene>
<feature type="transmembrane region" description="Helical" evidence="1">
    <location>
        <begin position="20"/>
        <end position="41"/>
    </location>
</feature>
<dbReference type="EMBL" id="CP106735">
    <property type="protein sequence ID" value="UXX78284.1"/>
    <property type="molecule type" value="Genomic_DNA"/>
</dbReference>
<dbReference type="PANTHER" id="PTHR40763">
    <property type="entry name" value="MEMBRANE PROTEIN-RELATED"/>
    <property type="match status" value="1"/>
</dbReference>
<evidence type="ECO:0000313" key="4">
    <source>
        <dbReference type="Proteomes" id="UP001062165"/>
    </source>
</evidence>
<dbReference type="Proteomes" id="UP001062165">
    <property type="component" value="Chromosome"/>
</dbReference>
<reference evidence="3" key="1">
    <citation type="submission" date="2022-10" db="EMBL/GenBank/DDBJ databases">
        <title>Comparative genomics and taxonomic characterization of three novel marine species of genus Reichenbachiella exhibiting antioxidant and polysaccharide degradation activities.</title>
        <authorList>
            <person name="Muhammad N."/>
            <person name="Lee Y.-J."/>
            <person name="Ko J."/>
            <person name="Kim S.-G."/>
        </authorList>
    </citation>
    <scope>NUCLEOTIDE SEQUENCE</scope>
    <source>
        <strain evidence="3">Wsw4-B4</strain>
    </source>
</reference>
<feature type="domain" description="LiaF transmembrane" evidence="2">
    <location>
        <begin position="19"/>
        <end position="120"/>
    </location>
</feature>
<dbReference type="PANTHER" id="PTHR40763:SF5">
    <property type="entry name" value="MEMBRANE PROTEIN"/>
    <property type="match status" value="1"/>
</dbReference>
<keyword evidence="4" id="KW-1185">Reference proteome</keyword>
<evidence type="ECO:0000259" key="2">
    <source>
        <dbReference type="Pfam" id="PF22570"/>
    </source>
</evidence>
<evidence type="ECO:0000256" key="1">
    <source>
        <dbReference type="SAM" id="Phobius"/>
    </source>
</evidence>
<evidence type="ECO:0000313" key="3">
    <source>
        <dbReference type="EMBL" id="UXX78284.1"/>
    </source>
</evidence>
<organism evidence="3 4">
    <name type="scientific">Reichenbachiella carrageenanivorans</name>
    <dbReference type="NCBI Taxonomy" id="2979869"/>
    <lineage>
        <taxon>Bacteria</taxon>
        <taxon>Pseudomonadati</taxon>
        <taxon>Bacteroidota</taxon>
        <taxon>Cytophagia</taxon>
        <taxon>Cytophagales</taxon>
        <taxon>Reichenbachiellaceae</taxon>
        <taxon>Reichenbachiella</taxon>
    </lineage>
</organism>
<dbReference type="RefSeq" id="WP_263050030.1">
    <property type="nucleotide sequence ID" value="NZ_CP106735.1"/>
</dbReference>
<proteinExistence type="predicted"/>
<dbReference type="Pfam" id="PF22570">
    <property type="entry name" value="LiaF-TM"/>
    <property type="match status" value="1"/>
</dbReference>
<sequence length="256" mass="28032">MSRHTTPHTSQTGSSRSSILGILLIISGGLFLLDNFNLIPYEISDYLFNWKGLMLLIGTVFLTTKDNKTPGLTLLVVGGFFILSDVMSYEFGWHWYDTRKLFWPVLLIIIGLVIISRRGNSEKAKGHIFEADHESSKIPNDKDHLNITAALGGGDVSIQSQNFQGGKVTVLMGGGTYDLSGSDLAEGTQEIDLMVLMGGANFIVPSDWNVRIEVTSLFGGYSDSRKFNAETPTDSTKELLIKGTVLFGGGEVKNYL</sequence>
<feature type="transmembrane region" description="Helical" evidence="1">
    <location>
        <begin position="101"/>
        <end position="117"/>
    </location>
</feature>
<name>A0ABY6CWJ2_9BACT</name>
<feature type="transmembrane region" description="Helical" evidence="1">
    <location>
        <begin position="71"/>
        <end position="89"/>
    </location>
</feature>
<protein>
    <submittedName>
        <fullName evidence="3">Cell wall-active antibiotics response protein</fullName>
    </submittedName>
</protein>
<keyword evidence="1" id="KW-1133">Transmembrane helix</keyword>
<keyword evidence="1" id="KW-0812">Transmembrane</keyword>
<feature type="transmembrane region" description="Helical" evidence="1">
    <location>
        <begin position="47"/>
        <end position="64"/>
    </location>
</feature>